<dbReference type="EMBL" id="MF197383">
    <property type="protein sequence ID" value="ASJ78997.1"/>
    <property type="molecule type" value="Genomic_DNA"/>
</dbReference>
<protein>
    <submittedName>
        <fullName evidence="1">Uncharacterized protein</fullName>
    </submittedName>
</protein>
<dbReference type="GeneID" id="40104364"/>
<name>A0A220NQT2_9CAUD</name>
<accession>A0A220NQT2</accession>
<dbReference type="Proteomes" id="UP000226097">
    <property type="component" value="Segment"/>
</dbReference>
<reference evidence="1" key="1">
    <citation type="submission" date="2017-06" db="EMBL/GenBank/DDBJ databases">
        <authorList>
            <person name="Guerrero Bustamante C.A."/>
            <person name="Bowman C.A."/>
            <person name="Russell D.A."/>
            <person name="Pope W.A."/>
            <person name="Jacobs-Sera D."/>
            <person name="Hatfull G.F."/>
        </authorList>
    </citation>
    <scope>NUCLEOTIDE SEQUENCE [LARGE SCALE GENOMIC DNA]</scope>
</reference>
<gene>
    <name evidence="1" type="primary">38</name>
    <name evidence="1" type="ORF">PBI_POUSHOU_38</name>
</gene>
<proteinExistence type="predicted"/>
<dbReference type="RefSeq" id="YP_009626550.1">
    <property type="nucleotide sequence ID" value="NC_042139.2"/>
</dbReference>
<keyword evidence="2" id="KW-1185">Reference proteome</keyword>
<evidence type="ECO:0000313" key="2">
    <source>
        <dbReference type="Proteomes" id="UP000226097"/>
    </source>
</evidence>
<evidence type="ECO:0000313" key="1">
    <source>
        <dbReference type="EMBL" id="ASJ78997.1"/>
    </source>
</evidence>
<dbReference type="KEGG" id="vg:40104364"/>
<organism evidence="1 2">
    <name type="scientific">Corynebacterium phage Poushou</name>
    <dbReference type="NCBI Taxonomy" id="2015851"/>
    <lineage>
        <taxon>Viruses</taxon>
        <taxon>Duplodnaviria</taxon>
        <taxon>Heunggongvirae</taxon>
        <taxon>Uroviricota</taxon>
        <taxon>Caudoviricetes</taxon>
        <taxon>Poushouvirus</taxon>
        <taxon>Poushouvirus Poushou</taxon>
    </lineage>
</organism>
<sequence>MEKKIDQVIRALKEEISRLDLSILDEIEDQTDPTRIALYYGRQRAYTHALELVMEASR</sequence>